<organism evidence="4 6">
    <name type="scientific">Arcobacter ellisii</name>
    <dbReference type="NCBI Taxonomy" id="913109"/>
    <lineage>
        <taxon>Bacteria</taxon>
        <taxon>Pseudomonadati</taxon>
        <taxon>Campylobacterota</taxon>
        <taxon>Epsilonproteobacteria</taxon>
        <taxon>Campylobacterales</taxon>
        <taxon>Arcobacteraceae</taxon>
        <taxon>Arcobacter</taxon>
    </lineage>
</organism>
<proteinExistence type="predicted"/>
<dbReference type="KEGG" id="aell:AELL_1874"/>
<dbReference type="OrthoDB" id="5343166at2"/>
<dbReference type="PANTHER" id="PTHR11601:SF34">
    <property type="entry name" value="CYSTEINE DESULFURASE"/>
    <property type="match status" value="1"/>
</dbReference>
<evidence type="ECO:0000313" key="6">
    <source>
        <dbReference type="Proteomes" id="UP000290588"/>
    </source>
</evidence>
<evidence type="ECO:0000313" key="4">
    <source>
        <dbReference type="EMBL" id="RXI31597.1"/>
    </source>
</evidence>
<dbReference type="GO" id="GO:0031071">
    <property type="term" value="F:cysteine desulfurase activity"/>
    <property type="evidence" value="ECO:0007669"/>
    <property type="project" value="UniProtKB-EC"/>
</dbReference>
<dbReference type="InterPro" id="IPR015422">
    <property type="entry name" value="PyrdxlP-dep_Trfase_small"/>
</dbReference>
<dbReference type="AlphaFoldDB" id="A0A347U9J9"/>
<reference evidence="4 6" key="1">
    <citation type="submission" date="2017-09" db="EMBL/GenBank/DDBJ databases">
        <title>Genomics of the genus Arcobacter.</title>
        <authorList>
            <person name="Perez-Cataluna A."/>
            <person name="Figueras M.J."/>
            <person name="Salas-Masso N."/>
        </authorList>
    </citation>
    <scope>NUCLEOTIDE SEQUENCE [LARGE SCALE GENOMIC DNA]</scope>
    <source>
        <strain evidence="4 6">CECT 7837</strain>
    </source>
</reference>
<dbReference type="Proteomes" id="UP000262582">
    <property type="component" value="Chromosome"/>
</dbReference>
<evidence type="ECO:0000256" key="1">
    <source>
        <dbReference type="ARBA" id="ARBA00001933"/>
    </source>
</evidence>
<dbReference type="EMBL" id="NXIG01000004">
    <property type="protein sequence ID" value="RXI31597.1"/>
    <property type="molecule type" value="Genomic_DNA"/>
</dbReference>
<sequence length="330" mass="37946">MYKLNFLQYNNMQNLHINSELSLNILSDNQKYLELEKEFLSKYSFENINYFSFCKNGFLGLLLELNKKGKIAISLGETQSLIDAANLFESLGFEIVYLDLLKDGNVNISKLENQNIDFLFLSSYVMDTFVKTSLEEVKKLTSAKIISNASAFFDNNSDVIYFDAYKLTGFFTHSLILFSNDLFEEQVISSKDVIALKNILEALENQKFETTTKEIFKEKLQNILKDDVYFFVDNKQTLPYTLHFALKNIKARELIRTLALDEIYISNGEGCSLGLSKPSRVIQVMGYDETTSRNAITLSFSEKYDEQTIEKVVNKIAKKYLQIKVLNQGN</sequence>
<evidence type="ECO:0000313" key="5">
    <source>
        <dbReference type="Proteomes" id="UP000262582"/>
    </source>
</evidence>
<dbReference type="Gene3D" id="3.90.1150.10">
    <property type="entry name" value="Aspartate Aminotransferase, domain 1"/>
    <property type="match status" value="1"/>
</dbReference>
<dbReference type="PANTHER" id="PTHR11601">
    <property type="entry name" value="CYSTEINE DESULFURYLASE FAMILY MEMBER"/>
    <property type="match status" value="1"/>
</dbReference>
<keyword evidence="5" id="KW-1185">Reference proteome</keyword>
<comment type="cofactor">
    <cofactor evidence="1">
        <name>pyridoxal 5'-phosphate</name>
        <dbReference type="ChEBI" id="CHEBI:597326"/>
    </cofactor>
</comment>
<dbReference type="EMBL" id="CP032097">
    <property type="protein sequence ID" value="AXX95527.1"/>
    <property type="molecule type" value="Genomic_DNA"/>
</dbReference>
<accession>A0A347U9J9</accession>
<gene>
    <name evidence="3" type="ORF">AELL_1874</name>
    <name evidence="4" type="ORF">CP962_05685</name>
</gene>
<dbReference type="InterPro" id="IPR015424">
    <property type="entry name" value="PyrdxlP-dep_Trfase"/>
</dbReference>
<dbReference type="SUPFAM" id="SSF53383">
    <property type="entry name" value="PLP-dependent transferases"/>
    <property type="match status" value="1"/>
</dbReference>
<dbReference type="Proteomes" id="UP000290588">
    <property type="component" value="Unassembled WGS sequence"/>
</dbReference>
<evidence type="ECO:0000313" key="3">
    <source>
        <dbReference type="EMBL" id="AXX95527.1"/>
    </source>
</evidence>
<name>A0A347U9J9_9BACT</name>
<comment type="catalytic activity">
    <reaction evidence="2">
        <text>(sulfur carrier)-H + L-cysteine = (sulfur carrier)-SH + L-alanine</text>
        <dbReference type="Rhea" id="RHEA:43892"/>
        <dbReference type="Rhea" id="RHEA-COMP:14737"/>
        <dbReference type="Rhea" id="RHEA-COMP:14739"/>
        <dbReference type="ChEBI" id="CHEBI:29917"/>
        <dbReference type="ChEBI" id="CHEBI:35235"/>
        <dbReference type="ChEBI" id="CHEBI:57972"/>
        <dbReference type="ChEBI" id="CHEBI:64428"/>
        <dbReference type="EC" id="2.8.1.7"/>
    </reaction>
</comment>
<dbReference type="RefSeq" id="WP_118917704.1">
    <property type="nucleotide sequence ID" value="NZ_CP032097.1"/>
</dbReference>
<protein>
    <submittedName>
        <fullName evidence="3 4">Cysteine desulfurase</fullName>
    </submittedName>
</protein>
<reference evidence="3 5" key="2">
    <citation type="submission" date="2018-08" db="EMBL/GenBank/DDBJ databases">
        <title>Complete genome of the Arcobacter ellisii type strain LMG 26155.</title>
        <authorList>
            <person name="Miller W.G."/>
            <person name="Yee E."/>
            <person name="Bono J.L."/>
        </authorList>
    </citation>
    <scope>NUCLEOTIDE SEQUENCE [LARGE SCALE GENOMIC DNA]</scope>
    <source>
        <strain evidence="3 5">LMG 26155</strain>
    </source>
</reference>
<evidence type="ECO:0000256" key="2">
    <source>
        <dbReference type="ARBA" id="ARBA00050776"/>
    </source>
</evidence>